<sequence>MSAIMESDGTTEAKGLLVSTSNNVDGVIITLPPTPPPESWIEQALLAHKKKNVKWSNDTTGGKDDYAALLGGLITVPEAVNTGIYVFVFCVAAHAFVAITGANLNGNGKFFSVLRFVIQDIPIAVVCVHQHTLLRTIQCDFLEASLAPVYERRKQQQIKALKKTARGICGKLDKNLSNMSSYDTPQEKEEHMEIMSKLVRRLEDMPKLDDSILNNSGLVAVLQRIISPMRSIPPEAEKVLQIKPRCKALLKKWDKLNAPSRPLAFTKLRVLREATRQPMGREEETRRGMEKFKQWLAEEEEKDAEKKAKLAAAEKATPQNPTSKPETGILKTSTSATALGPNTNSKPSSTITGIIRVKEAKKRSLGLVNSWLSDVSPHLEHGTPSEVEASRLHFKATETSALEGEDPIARHQFAKRFHDGYKLICKPVSARLPPLRPPPPRPPQSGLLALTASAKSQLRRLCRIDLSSFEAAAKSQEAASLFEHELEVTKKKAAQPGGIKHADNTVQLSVILQVWGIYHGLELQLGYIDKNARAFLVPPTSRNVMLGFHKLPPWLHEMKGIGETVWIGVNTGIGDSQPMGPSEGYPQYDEVGPLASQRDIELVAKLPRASGLKQAMEEAESPGAPSATASAASPTAAATIGLGASTGPEASSNSAGVEEVPVSGPVSGGKEAQKDVSVLTV</sequence>
<dbReference type="AlphaFoldDB" id="A0AAE0NYH1"/>
<organism evidence="2 3">
    <name type="scientific">Podospora didyma</name>
    <dbReference type="NCBI Taxonomy" id="330526"/>
    <lineage>
        <taxon>Eukaryota</taxon>
        <taxon>Fungi</taxon>
        <taxon>Dikarya</taxon>
        <taxon>Ascomycota</taxon>
        <taxon>Pezizomycotina</taxon>
        <taxon>Sordariomycetes</taxon>
        <taxon>Sordariomycetidae</taxon>
        <taxon>Sordariales</taxon>
        <taxon>Podosporaceae</taxon>
        <taxon>Podospora</taxon>
    </lineage>
</organism>
<feature type="region of interest" description="Disordered" evidence="1">
    <location>
        <begin position="613"/>
        <end position="681"/>
    </location>
</feature>
<accession>A0AAE0NYH1</accession>
<keyword evidence="3" id="KW-1185">Reference proteome</keyword>
<reference evidence="2" key="2">
    <citation type="submission" date="2023-06" db="EMBL/GenBank/DDBJ databases">
        <authorList>
            <consortium name="Lawrence Berkeley National Laboratory"/>
            <person name="Haridas S."/>
            <person name="Hensen N."/>
            <person name="Bonometti L."/>
            <person name="Westerberg I."/>
            <person name="Brannstrom I.O."/>
            <person name="Guillou S."/>
            <person name="Cros-Aarteil S."/>
            <person name="Calhoun S."/>
            <person name="Kuo A."/>
            <person name="Mondo S."/>
            <person name="Pangilinan J."/>
            <person name="Riley R."/>
            <person name="LaButti K."/>
            <person name="Andreopoulos B."/>
            <person name="Lipzen A."/>
            <person name="Chen C."/>
            <person name="Yanf M."/>
            <person name="Daum C."/>
            <person name="Ng V."/>
            <person name="Clum A."/>
            <person name="Steindorff A."/>
            <person name="Ohm R."/>
            <person name="Martin F."/>
            <person name="Silar P."/>
            <person name="Natvig D."/>
            <person name="Lalanne C."/>
            <person name="Gautier V."/>
            <person name="Ament-velasquez S.L."/>
            <person name="Kruys A."/>
            <person name="Hutchinson M.I."/>
            <person name="Powell A.J."/>
            <person name="Barry K."/>
            <person name="Miller A.N."/>
            <person name="Grigoriev I.V."/>
            <person name="Debuchy R."/>
            <person name="Gladieux P."/>
            <person name="Thoren M.H."/>
            <person name="Johannesson H."/>
        </authorList>
    </citation>
    <scope>NUCLEOTIDE SEQUENCE</scope>
    <source>
        <strain evidence="2">CBS 232.78</strain>
    </source>
</reference>
<evidence type="ECO:0000256" key="1">
    <source>
        <dbReference type="SAM" id="MobiDB-lite"/>
    </source>
</evidence>
<dbReference type="EMBL" id="JAULSW010000002">
    <property type="protein sequence ID" value="KAK3390047.1"/>
    <property type="molecule type" value="Genomic_DNA"/>
</dbReference>
<feature type="compositionally biased region" description="Low complexity" evidence="1">
    <location>
        <begin position="621"/>
        <end position="639"/>
    </location>
</feature>
<dbReference type="Proteomes" id="UP001285441">
    <property type="component" value="Unassembled WGS sequence"/>
</dbReference>
<reference evidence="2" key="1">
    <citation type="journal article" date="2023" name="Mol. Phylogenet. Evol.">
        <title>Genome-scale phylogeny and comparative genomics of the fungal order Sordariales.</title>
        <authorList>
            <person name="Hensen N."/>
            <person name="Bonometti L."/>
            <person name="Westerberg I."/>
            <person name="Brannstrom I.O."/>
            <person name="Guillou S."/>
            <person name="Cros-Aarteil S."/>
            <person name="Calhoun S."/>
            <person name="Haridas S."/>
            <person name="Kuo A."/>
            <person name="Mondo S."/>
            <person name="Pangilinan J."/>
            <person name="Riley R."/>
            <person name="LaButti K."/>
            <person name="Andreopoulos B."/>
            <person name="Lipzen A."/>
            <person name="Chen C."/>
            <person name="Yan M."/>
            <person name="Daum C."/>
            <person name="Ng V."/>
            <person name="Clum A."/>
            <person name="Steindorff A."/>
            <person name="Ohm R.A."/>
            <person name="Martin F."/>
            <person name="Silar P."/>
            <person name="Natvig D.O."/>
            <person name="Lalanne C."/>
            <person name="Gautier V."/>
            <person name="Ament-Velasquez S.L."/>
            <person name="Kruys A."/>
            <person name="Hutchinson M.I."/>
            <person name="Powell A.J."/>
            <person name="Barry K."/>
            <person name="Miller A.N."/>
            <person name="Grigoriev I.V."/>
            <person name="Debuchy R."/>
            <person name="Gladieux P."/>
            <person name="Hiltunen Thoren M."/>
            <person name="Johannesson H."/>
        </authorList>
    </citation>
    <scope>NUCLEOTIDE SEQUENCE</scope>
    <source>
        <strain evidence="2">CBS 232.78</strain>
    </source>
</reference>
<protein>
    <submittedName>
        <fullName evidence="2">Uncharacterized protein</fullName>
    </submittedName>
</protein>
<feature type="compositionally biased region" description="Polar residues" evidence="1">
    <location>
        <begin position="317"/>
        <end position="348"/>
    </location>
</feature>
<evidence type="ECO:0000313" key="2">
    <source>
        <dbReference type="EMBL" id="KAK3390047.1"/>
    </source>
</evidence>
<evidence type="ECO:0000313" key="3">
    <source>
        <dbReference type="Proteomes" id="UP001285441"/>
    </source>
</evidence>
<comment type="caution">
    <text evidence="2">The sequence shown here is derived from an EMBL/GenBank/DDBJ whole genome shotgun (WGS) entry which is preliminary data.</text>
</comment>
<gene>
    <name evidence="2" type="ORF">B0H63DRAFT_446200</name>
</gene>
<proteinExistence type="predicted"/>
<name>A0AAE0NYH1_9PEZI</name>
<feature type="region of interest" description="Disordered" evidence="1">
    <location>
        <begin position="303"/>
        <end position="348"/>
    </location>
</feature>